<gene>
    <name evidence="3" type="ORF">COY73_03775</name>
</gene>
<accession>A0A2M7R594</accession>
<organism evidence="3 4">
    <name type="scientific">Candidatus Nealsonbacteria bacterium CG_4_10_14_0_8_um_filter_37_14</name>
    <dbReference type="NCBI Taxonomy" id="1974684"/>
    <lineage>
        <taxon>Bacteria</taxon>
        <taxon>Candidatus Nealsoniibacteriota</taxon>
    </lineage>
</organism>
<evidence type="ECO:0000313" key="3">
    <source>
        <dbReference type="EMBL" id="PIY88480.1"/>
    </source>
</evidence>
<dbReference type="GO" id="GO:0006355">
    <property type="term" value="P:regulation of DNA-templated transcription"/>
    <property type="evidence" value="ECO:0007669"/>
    <property type="project" value="InterPro"/>
</dbReference>
<protein>
    <recommendedName>
        <fullName evidence="2">HTH HARE-type domain-containing protein</fullName>
    </recommendedName>
</protein>
<dbReference type="InterPro" id="IPR007759">
    <property type="entry name" value="Asxl_HARE-HTH"/>
</dbReference>
<dbReference type="Proteomes" id="UP000230767">
    <property type="component" value="Unassembled WGS sequence"/>
</dbReference>
<feature type="domain" description="HTH HARE-type" evidence="2">
    <location>
        <begin position="83"/>
        <end position="156"/>
    </location>
</feature>
<keyword evidence="1" id="KW-0804">Transcription</keyword>
<proteinExistence type="predicted"/>
<evidence type="ECO:0000313" key="4">
    <source>
        <dbReference type="Proteomes" id="UP000230767"/>
    </source>
</evidence>
<evidence type="ECO:0000259" key="2">
    <source>
        <dbReference type="PROSITE" id="PS51913"/>
    </source>
</evidence>
<dbReference type="InterPro" id="IPR038087">
    <property type="entry name" value="RNAP_delta_N_dom_sf"/>
</dbReference>
<dbReference type="AlphaFoldDB" id="A0A2M7R594"/>
<reference evidence="4" key="1">
    <citation type="submission" date="2017-09" db="EMBL/GenBank/DDBJ databases">
        <title>Depth-based differentiation of microbial function through sediment-hosted aquifers and enrichment of novel symbionts in the deep terrestrial subsurface.</title>
        <authorList>
            <person name="Probst A.J."/>
            <person name="Ladd B."/>
            <person name="Jarett J.K."/>
            <person name="Geller-Mcgrath D.E."/>
            <person name="Sieber C.M.K."/>
            <person name="Emerson J.B."/>
            <person name="Anantharaman K."/>
            <person name="Thomas B.C."/>
            <person name="Malmstrom R."/>
            <person name="Stieglmeier M."/>
            <person name="Klingl A."/>
            <person name="Woyke T."/>
            <person name="Ryan C.M."/>
            <person name="Banfield J.F."/>
        </authorList>
    </citation>
    <scope>NUCLEOTIDE SEQUENCE [LARGE SCALE GENOMIC DNA]</scope>
</reference>
<dbReference type="Pfam" id="PF05066">
    <property type="entry name" value="HARE-HTH"/>
    <property type="match status" value="2"/>
</dbReference>
<name>A0A2M7R594_9BACT</name>
<dbReference type="PROSITE" id="PS51913">
    <property type="entry name" value="HTH_HARE"/>
    <property type="match status" value="2"/>
</dbReference>
<dbReference type="Gene3D" id="1.10.10.1250">
    <property type="entry name" value="RNA polymerase, subunit delta, N-terminal domain"/>
    <property type="match status" value="2"/>
</dbReference>
<dbReference type="EMBL" id="PFLW01000088">
    <property type="protein sequence ID" value="PIY88480.1"/>
    <property type="molecule type" value="Genomic_DNA"/>
</dbReference>
<sequence>MTDFIKAAQIILEEKGNPMSAFQITKEAIQKDIISTKGKTPERSMGARIYMDIKKKGDQSLFYKSEKGYFGLRKWKNNKFTDFSFKDAALKVLTENNKPLSFHEITNIALKKGYLKTEGKTPERSMGAQLYTDIKSQGDKSLFVQLGKNRFGLRSWNIDVIKEEILKKEKEETKEASLIRQRSIVGDPIQFEGLMYGPLNENGVIFLFSKIHKKLGIIIEAVQPSYPDAKARRKTPKGWEDVWIEFEYKSSSFKVHKHDPKECDIIVCWENDWKDCPIEVIELKEIIKKL</sequence>
<comment type="caution">
    <text evidence="3">The sequence shown here is derived from an EMBL/GenBank/DDBJ whole genome shotgun (WGS) entry which is preliminary data.</text>
</comment>
<evidence type="ECO:0000256" key="1">
    <source>
        <dbReference type="ARBA" id="ARBA00023163"/>
    </source>
</evidence>
<feature type="domain" description="HTH HARE-type" evidence="2">
    <location>
        <begin position="2"/>
        <end position="75"/>
    </location>
</feature>